<accession>A0A518APP0</accession>
<organism evidence="2 3">
    <name type="scientific">Aeoliella mucimassa</name>
    <dbReference type="NCBI Taxonomy" id="2527972"/>
    <lineage>
        <taxon>Bacteria</taxon>
        <taxon>Pseudomonadati</taxon>
        <taxon>Planctomycetota</taxon>
        <taxon>Planctomycetia</taxon>
        <taxon>Pirellulales</taxon>
        <taxon>Lacipirellulaceae</taxon>
        <taxon>Aeoliella</taxon>
    </lineage>
</organism>
<evidence type="ECO:0000313" key="3">
    <source>
        <dbReference type="Proteomes" id="UP000315750"/>
    </source>
</evidence>
<proteinExistence type="predicted"/>
<feature type="domain" description="STAS" evidence="1">
    <location>
        <begin position="1"/>
        <end position="52"/>
    </location>
</feature>
<dbReference type="PROSITE" id="PS50801">
    <property type="entry name" value="STAS"/>
    <property type="match status" value="1"/>
</dbReference>
<keyword evidence="3" id="KW-1185">Reference proteome</keyword>
<dbReference type="Proteomes" id="UP000315750">
    <property type="component" value="Chromosome"/>
</dbReference>
<name>A0A518APP0_9BACT</name>
<evidence type="ECO:0000313" key="2">
    <source>
        <dbReference type="EMBL" id="QDU56684.1"/>
    </source>
</evidence>
<protein>
    <recommendedName>
        <fullName evidence="1">STAS domain-containing protein</fullName>
    </recommendedName>
</protein>
<dbReference type="KEGG" id="amuc:Pan181_28940"/>
<reference evidence="2 3" key="1">
    <citation type="submission" date="2019-02" db="EMBL/GenBank/DDBJ databases">
        <title>Deep-cultivation of Planctomycetes and their phenomic and genomic characterization uncovers novel biology.</title>
        <authorList>
            <person name="Wiegand S."/>
            <person name="Jogler M."/>
            <person name="Boedeker C."/>
            <person name="Pinto D."/>
            <person name="Vollmers J."/>
            <person name="Rivas-Marin E."/>
            <person name="Kohn T."/>
            <person name="Peeters S.H."/>
            <person name="Heuer A."/>
            <person name="Rast P."/>
            <person name="Oberbeckmann S."/>
            <person name="Bunk B."/>
            <person name="Jeske O."/>
            <person name="Meyerdierks A."/>
            <person name="Storesund J.E."/>
            <person name="Kallscheuer N."/>
            <person name="Luecker S."/>
            <person name="Lage O.M."/>
            <person name="Pohl T."/>
            <person name="Merkel B.J."/>
            <person name="Hornburger P."/>
            <person name="Mueller R.-W."/>
            <person name="Bruemmer F."/>
            <person name="Labrenz M."/>
            <person name="Spormann A.M."/>
            <person name="Op den Camp H."/>
            <person name="Overmann J."/>
            <person name="Amann R."/>
            <person name="Jetten M.S.M."/>
            <person name="Mascher T."/>
            <person name="Medema M.H."/>
            <person name="Devos D.P."/>
            <person name="Kaster A.-K."/>
            <person name="Ovreas L."/>
            <person name="Rohde M."/>
            <person name="Galperin M.Y."/>
            <person name="Jogler C."/>
        </authorList>
    </citation>
    <scope>NUCLEOTIDE SEQUENCE [LARGE SCALE GENOMIC DNA]</scope>
    <source>
        <strain evidence="2 3">Pan181</strain>
    </source>
</reference>
<sequence length="95" mass="10369">MHSVVLQLEGAINGEWLEELARVIATHQAASKAIQLDLTGVSKVDMAAVEYLRRTIGVDYTIARASMLLAELITPQQDDTALDTDGDNLLDTEFP</sequence>
<dbReference type="SUPFAM" id="SSF52091">
    <property type="entry name" value="SpoIIaa-like"/>
    <property type="match status" value="1"/>
</dbReference>
<dbReference type="EMBL" id="CP036278">
    <property type="protein sequence ID" value="QDU56684.1"/>
    <property type="molecule type" value="Genomic_DNA"/>
</dbReference>
<dbReference type="InterPro" id="IPR036513">
    <property type="entry name" value="STAS_dom_sf"/>
</dbReference>
<dbReference type="Gene3D" id="3.30.750.24">
    <property type="entry name" value="STAS domain"/>
    <property type="match status" value="1"/>
</dbReference>
<dbReference type="AlphaFoldDB" id="A0A518APP0"/>
<evidence type="ECO:0000259" key="1">
    <source>
        <dbReference type="PROSITE" id="PS50801"/>
    </source>
</evidence>
<dbReference type="InterPro" id="IPR002645">
    <property type="entry name" value="STAS_dom"/>
</dbReference>
<gene>
    <name evidence="2" type="ORF">Pan181_28940</name>
</gene>